<dbReference type="SMART" id="SM01411">
    <property type="entry name" value="Ephrin_rec_like"/>
    <property type="match status" value="3"/>
</dbReference>
<reference evidence="3" key="1">
    <citation type="submission" date="2013-04" db="EMBL/GenBank/DDBJ databases">
        <authorList>
            <person name="Qu J."/>
            <person name="Murali S.C."/>
            <person name="Bandaranaike D."/>
            <person name="Bellair M."/>
            <person name="Blankenburg K."/>
            <person name="Chao H."/>
            <person name="Dinh H."/>
            <person name="Doddapaneni H."/>
            <person name="Downs B."/>
            <person name="Dugan-Rocha S."/>
            <person name="Elkadiri S."/>
            <person name="Gnanaolivu R.D."/>
            <person name="Hernandez B."/>
            <person name="Javaid M."/>
            <person name="Jayaseelan J.C."/>
            <person name="Lee S."/>
            <person name="Li M."/>
            <person name="Ming W."/>
            <person name="Munidasa M."/>
            <person name="Muniz J."/>
            <person name="Nguyen L."/>
            <person name="Ongeri F."/>
            <person name="Osuji N."/>
            <person name="Pu L.-L."/>
            <person name="Puazo M."/>
            <person name="Qu C."/>
            <person name="Quiroz J."/>
            <person name="Raj R."/>
            <person name="Weissenberger G."/>
            <person name="Xin Y."/>
            <person name="Zou X."/>
            <person name="Han Y."/>
            <person name="Richards S."/>
            <person name="Worley K."/>
            <person name="Muzny D."/>
            <person name="Gibbs R."/>
        </authorList>
    </citation>
    <scope>NUCLEOTIDE SEQUENCE</scope>
    <source>
        <strain evidence="3">Sampled in the wild</strain>
    </source>
</reference>
<dbReference type="OrthoDB" id="439917at2759"/>
<dbReference type="GO" id="GO:0016020">
    <property type="term" value="C:membrane"/>
    <property type="evidence" value="ECO:0007669"/>
    <property type="project" value="TreeGrafter"/>
</dbReference>
<comment type="caution">
    <text evidence="3">The sequence shown here is derived from an EMBL/GenBank/DDBJ whole genome shotgun (WGS) entry which is preliminary data.</text>
</comment>
<feature type="domain" description="Elapor1-like galactose binding" evidence="2">
    <location>
        <begin position="290"/>
        <end position="441"/>
    </location>
</feature>
<dbReference type="InterPro" id="IPR009030">
    <property type="entry name" value="Growth_fac_rcpt_cys_sf"/>
</dbReference>
<feature type="domain" description="Elapor1/2 galactose binding" evidence="1">
    <location>
        <begin position="49"/>
        <end position="124"/>
    </location>
</feature>
<organism evidence="3 4">
    <name type="scientific">Ladona fulva</name>
    <name type="common">Scarce chaser dragonfly</name>
    <name type="synonym">Libellula fulva</name>
    <dbReference type="NCBI Taxonomy" id="123851"/>
    <lineage>
        <taxon>Eukaryota</taxon>
        <taxon>Metazoa</taxon>
        <taxon>Ecdysozoa</taxon>
        <taxon>Arthropoda</taxon>
        <taxon>Hexapoda</taxon>
        <taxon>Insecta</taxon>
        <taxon>Pterygota</taxon>
        <taxon>Palaeoptera</taxon>
        <taxon>Odonata</taxon>
        <taxon>Epiprocta</taxon>
        <taxon>Anisoptera</taxon>
        <taxon>Libelluloidea</taxon>
        <taxon>Libellulidae</taxon>
        <taxon>Ladona</taxon>
    </lineage>
</organism>
<proteinExistence type="predicted"/>
<dbReference type="InterPro" id="IPR056609">
    <property type="entry name" value="Elapor1-like_3rd"/>
</dbReference>
<name>A0A8K0JZS1_LADFU</name>
<accession>A0A8K0JZS1</accession>
<dbReference type="Pfam" id="PF23031">
    <property type="entry name" value="GBD_ELAPOR1"/>
    <property type="match status" value="1"/>
</dbReference>
<dbReference type="InterPro" id="IPR039181">
    <property type="entry name" value="Elapor1/2"/>
</dbReference>
<dbReference type="SUPFAM" id="SSF57184">
    <property type="entry name" value="Growth factor receptor domain"/>
    <property type="match status" value="2"/>
</dbReference>
<gene>
    <name evidence="3" type="ORF">J437_LFUL001723</name>
</gene>
<evidence type="ECO:0000259" key="1">
    <source>
        <dbReference type="Pfam" id="PF23031"/>
    </source>
</evidence>
<reference evidence="3" key="2">
    <citation type="submission" date="2017-10" db="EMBL/GenBank/DDBJ databases">
        <title>Ladona fulva Genome sequencing and assembly.</title>
        <authorList>
            <person name="Murali S."/>
            <person name="Richards S."/>
            <person name="Bandaranaike D."/>
            <person name="Bellair M."/>
            <person name="Blankenburg K."/>
            <person name="Chao H."/>
            <person name="Dinh H."/>
            <person name="Doddapaneni H."/>
            <person name="Dugan-Rocha S."/>
            <person name="Elkadiri S."/>
            <person name="Gnanaolivu R."/>
            <person name="Hernandez B."/>
            <person name="Skinner E."/>
            <person name="Javaid M."/>
            <person name="Lee S."/>
            <person name="Li M."/>
            <person name="Ming W."/>
            <person name="Munidasa M."/>
            <person name="Muniz J."/>
            <person name="Nguyen L."/>
            <person name="Hughes D."/>
            <person name="Osuji N."/>
            <person name="Pu L.-L."/>
            <person name="Puazo M."/>
            <person name="Qu C."/>
            <person name="Quiroz J."/>
            <person name="Raj R."/>
            <person name="Weissenberger G."/>
            <person name="Xin Y."/>
            <person name="Zou X."/>
            <person name="Han Y."/>
            <person name="Worley K."/>
            <person name="Muzny D."/>
            <person name="Gibbs R."/>
        </authorList>
    </citation>
    <scope>NUCLEOTIDE SEQUENCE</scope>
    <source>
        <strain evidence="3">Sampled in the wild</strain>
    </source>
</reference>
<keyword evidence="4" id="KW-1185">Reference proteome</keyword>
<dbReference type="Pfam" id="PF23032">
    <property type="entry name" value="GBD_ELAPOR1-like_3rd"/>
    <property type="match status" value="1"/>
</dbReference>
<dbReference type="Gene3D" id="2.10.50.10">
    <property type="entry name" value="Tumor Necrosis Factor Receptor, subunit A, domain 2"/>
    <property type="match status" value="1"/>
</dbReference>
<dbReference type="PANTHER" id="PTHR22727:SF15">
    <property type="entry name" value="MRH DOMAIN-CONTAINING PROTEIN"/>
    <property type="match status" value="1"/>
</dbReference>
<sequence length="537" mass="60050">MELTAEALVAQVLLDGKQQDPTYIQATDTQMGHICCYLSLFKDSEASETKGVTLIQSWTESQPRQEFSHTVMQNDTYTFSWAFQKLQYDQNYFERDTMDLMDSKYEDDVAKIFSINITNTVDGGAGNCLPCHQDTNERGCIPCPLGQYIDPNSTECVQCPPDTTVSDPMAYGIESCQPCGPGLKSVDGATCSTTCIFNVDDMVYDLRKLARLSDFRYELTECDEEKGRWRVQVPKTPGTCSDQRPGLATRVDNCSHVSHSEISCEPGSYFNLEELACQKCQAGTYSLGGGALFDTWDKLPEGFYTQFESFRSSFSSSGRYANDVNCSRYGWEPRGDFIASLGGPCTATLTYTVHLVKPGNLSYVYQHTDKDVIFDFEAQNEQCQSVGDSKEQRWPSSTKEGEWKKQTIHLKSGQNVLQWKTIGIESHRGKPVLIKSIEISGKYPKIAFEEIFPLFSGIAFASSCTPCRAGTFSQSGSRICTECPKNYYSLKGASSCISCDSKEYSPKGSSKCFKRPLCTKKDFYETRTRCDINNQVV</sequence>
<dbReference type="Proteomes" id="UP000792457">
    <property type="component" value="Unassembled WGS sequence"/>
</dbReference>
<protein>
    <submittedName>
        <fullName evidence="3">Uncharacterized protein</fullName>
    </submittedName>
</protein>
<evidence type="ECO:0000313" key="4">
    <source>
        <dbReference type="Proteomes" id="UP000792457"/>
    </source>
</evidence>
<dbReference type="PANTHER" id="PTHR22727">
    <property type="entry name" value="PROTEIN CBG13728"/>
    <property type="match status" value="1"/>
</dbReference>
<evidence type="ECO:0000313" key="3">
    <source>
        <dbReference type="EMBL" id="KAG8225691.1"/>
    </source>
</evidence>
<dbReference type="EMBL" id="KZ308248">
    <property type="protein sequence ID" value="KAG8225691.1"/>
    <property type="molecule type" value="Genomic_DNA"/>
</dbReference>
<dbReference type="AlphaFoldDB" id="A0A8K0JZS1"/>
<evidence type="ECO:0000259" key="2">
    <source>
        <dbReference type="Pfam" id="PF23032"/>
    </source>
</evidence>
<dbReference type="InterPro" id="IPR056608">
    <property type="entry name" value="Elapor1/2_GBD"/>
</dbReference>